<evidence type="ECO:0000259" key="2">
    <source>
        <dbReference type="Pfam" id="PF12969"/>
    </source>
</evidence>
<organism evidence="3">
    <name type="scientific">Tunturiibacter gelidiferens</name>
    <dbReference type="NCBI Taxonomy" id="3069689"/>
    <lineage>
        <taxon>Bacteria</taxon>
        <taxon>Pseudomonadati</taxon>
        <taxon>Acidobacteriota</taxon>
        <taxon>Terriglobia</taxon>
        <taxon>Terriglobales</taxon>
        <taxon>Acidobacteriaceae</taxon>
        <taxon>Tunturiibacter</taxon>
    </lineage>
</organism>
<reference evidence="3" key="1">
    <citation type="submission" date="2023-08" db="EMBL/GenBank/DDBJ databases">
        <authorList>
            <person name="Messyasz A."/>
            <person name="Mannisto M.K."/>
            <person name="Kerkhof L.J."/>
            <person name="Haggblom M."/>
        </authorList>
    </citation>
    <scope>NUCLEOTIDE SEQUENCE</scope>
    <source>
        <strain evidence="3">M8UP39</strain>
    </source>
</reference>
<feature type="domain" description="DUF3857" evidence="2">
    <location>
        <begin position="67"/>
        <end position="164"/>
    </location>
</feature>
<reference evidence="3" key="2">
    <citation type="journal article" date="2024" name="Environ. Microbiol.">
        <title>Genome analysis and description of Tunturibacter gen. nov. expands the diversity of Terriglobia in tundra soils.</title>
        <authorList>
            <person name="Messyasz A."/>
            <person name="Mannisto M.K."/>
            <person name="Kerkhof L.J."/>
            <person name="Haggblom M.M."/>
        </authorList>
    </citation>
    <scope>NUCLEOTIDE SEQUENCE</scope>
    <source>
        <strain evidence="3">M8UP39</strain>
    </source>
</reference>
<gene>
    <name evidence="3" type="ORF">RBB81_17665</name>
</gene>
<dbReference type="Gene3D" id="2.60.40.3140">
    <property type="match status" value="1"/>
</dbReference>
<dbReference type="Pfam" id="PF12969">
    <property type="entry name" value="DUF3857"/>
    <property type="match status" value="1"/>
</dbReference>
<accession>A0AAU7YXV0</accession>
<dbReference type="KEGG" id="tgi:RBB81_17665"/>
<name>A0AAU7YXV0_9BACT</name>
<dbReference type="RefSeq" id="WP_183787942.1">
    <property type="nucleotide sequence ID" value="NZ_CP132938.1"/>
</dbReference>
<proteinExistence type="predicted"/>
<dbReference type="Gene3D" id="3.10.620.30">
    <property type="match status" value="1"/>
</dbReference>
<dbReference type="AlphaFoldDB" id="A0AAU7YXV0"/>
<dbReference type="EMBL" id="CP132938">
    <property type="protein sequence ID" value="XCB21399.1"/>
    <property type="molecule type" value="Genomic_DNA"/>
</dbReference>
<feature type="chain" id="PRO_5043493343" evidence="1">
    <location>
        <begin position="28"/>
        <end position="677"/>
    </location>
</feature>
<dbReference type="Gene3D" id="2.60.120.1130">
    <property type="match status" value="1"/>
</dbReference>
<protein>
    <submittedName>
        <fullName evidence="3">DUF3857 domain-containing protein</fullName>
    </submittedName>
</protein>
<keyword evidence="1" id="KW-0732">Signal</keyword>
<dbReference type="InterPro" id="IPR024618">
    <property type="entry name" value="DUF3857"/>
</dbReference>
<evidence type="ECO:0000256" key="1">
    <source>
        <dbReference type="SAM" id="SignalP"/>
    </source>
</evidence>
<feature type="signal peptide" evidence="1">
    <location>
        <begin position="1"/>
        <end position="27"/>
    </location>
</feature>
<evidence type="ECO:0000313" key="3">
    <source>
        <dbReference type="EMBL" id="XCB21399.1"/>
    </source>
</evidence>
<sequence length="677" mass="76714">MNHISSRTLCLTLLSALALLATPFAHAQWTVPTPEELSMTSQPEVPGAAAVYLFREETTEDNLHMFSTYVRLKVLTERGKEHANVELGYEHSSEGGSTVIDDIQGRTIHPDGTIIPFTGKPYEKLVEKTQGLRFMAKVFTLPDVEVGSIIEYRYKLRLGDNWFRAPQWYIQSSLYTRKARYSWKPTNKQLISNEEGGQLTNTISWTKILPTGTELKQTQLPARAFDEGQYIFELNAHDIPPAPEEDYMPPISSFTYRVLFYYSPYRTGDEYWKNEGKHWAKLRDKFIGPGPGVTAAVHDLVLPADSQDQKLRKIYAAVMKLENTSFTREHSSTEEKSQGLKELRTTDDIWTRKRGNNDQITALFVAMARAAGMKAYLAVVTSRDRSLFFRAYLSMSQLDDDIAIVNVDGKDQFFDPGSRYCPYQHLEWKHSQTSGLRQIDGGAGPVETPGETYLYSKTTRIADLTMDEHGEVSGTLKMTYMGSPALHWRQRALTGDDESLKRELRTNVERLMPAGADIKVTSIDKLEDYEQPLVVNLSFKGSLGSATGKRLFIPADIFEANSKPAFPHEKREIPVYFPYSRTNQDAVRIKFPPSFKVESLPVSDKMGFEKFALYSLNSESSPNSFTIRRDYFLAEIYFKPDEYAGLRSFYSKFENKDQETVVLTTAPSAPKATPAGN</sequence>